<keyword evidence="1" id="KW-0812">Transmembrane</keyword>
<reference evidence="3" key="1">
    <citation type="submission" date="2017-02" db="UniProtKB">
        <authorList>
            <consortium name="WormBaseParasite"/>
        </authorList>
    </citation>
    <scope>IDENTIFICATION</scope>
</reference>
<dbReference type="InterPro" id="IPR036188">
    <property type="entry name" value="FAD/NAD-bd_sf"/>
</dbReference>
<accession>A0A0M3HK47</accession>
<sequence length="96" mass="11282">MDSSYLPRRYSNDKERRNVLQRAILLSNRSLLNDAQKEHISLLNLMRLDMDASARLLEVGFEACAAPRGYCMYLFYSLCFLVILFVYLIMWGIHML</sequence>
<feature type="transmembrane region" description="Helical" evidence="1">
    <location>
        <begin position="73"/>
        <end position="93"/>
    </location>
</feature>
<dbReference type="WBParaSite" id="ALUE_0000189201-mRNA-1">
    <property type="protein sequence ID" value="ALUE_0000189201-mRNA-1"/>
    <property type="gene ID" value="ALUE_0000189201"/>
</dbReference>
<name>A0A0M3HK47_ASCLU</name>
<dbReference type="Proteomes" id="UP000036681">
    <property type="component" value="Unplaced"/>
</dbReference>
<dbReference type="Gene3D" id="3.30.519.10">
    <property type="entry name" value="Guanine Nucleotide Dissociation Inhibitor, domain 2"/>
    <property type="match status" value="1"/>
</dbReference>
<evidence type="ECO:0000256" key="1">
    <source>
        <dbReference type="SAM" id="Phobius"/>
    </source>
</evidence>
<keyword evidence="1" id="KW-0472">Membrane</keyword>
<evidence type="ECO:0000313" key="3">
    <source>
        <dbReference type="WBParaSite" id="ALUE_0000189201-mRNA-1"/>
    </source>
</evidence>
<proteinExistence type="predicted"/>
<keyword evidence="2" id="KW-1185">Reference proteome</keyword>
<organism evidence="2 3">
    <name type="scientific">Ascaris lumbricoides</name>
    <name type="common">Giant roundworm</name>
    <dbReference type="NCBI Taxonomy" id="6252"/>
    <lineage>
        <taxon>Eukaryota</taxon>
        <taxon>Metazoa</taxon>
        <taxon>Ecdysozoa</taxon>
        <taxon>Nematoda</taxon>
        <taxon>Chromadorea</taxon>
        <taxon>Rhabditida</taxon>
        <taxon>Spirurina</taxon>
        <taxon>Ascaridomorpha</taxon>
        <taxon>Ascaridoidea</taxon>
        <taxon>Ascarididae</taxon>
        <taxon>Ascaris</taxon>
    </lineage>
</organism>
<dbReference type="AlphaFoldDB" id="A0A0M3HK47"/>
<evidence type="ECO:0000313" key="2">
    <source>
        <dbReference type="Proteomes" id="UP000036681"/>
    </source>
</evidence>
<dbReference type="Gene3D" id="3.50.50.60">
    <property type="entry name" value="FAD/NAD(P)-binding domain"/>
    <property type="match status" value="1"/>
</dbReference>
<protein>
    <submittedName>
        <fullName evidence="3">Uncharacterized protein</fullName>
    </submittedName>
</protein>
<keyword evidence="1" id="KW-1133">Transmembrane helix</keyword>